<keyword evidence="14" id="KW-0540">Nuclease</keyword>
<keyword evidence="6 12" id="KW-0408">Iron</keyword>
<dbReference type="Proteomes" id="UP000197535">
    <property type="component" value="Unassembled WGS sequence"/>
</dbReference>
<evidence type="ECO:0000256" key="5">
    <source>
        <dbReference type="ARBA" id="ARBA00022801"/>
    </source>
</evidence>
<gene>
    <name evidence="12" type="primary">nth</name>
    <name evidence="14" type="ORF">AYR66_09240</name>
</gene>
<comment type="function">
    <text evidence="12">DNA repair enzyme that has both DNA N-glycosylase activity and AP-lyase activity. The DNA N-glycosylase activity releases various damaged pyrimidines from DNA by cleaving the N-glycosidic bond, leaving an AP (apurinic/apyrimidinic) site. The AP-lyase activity cleaves the phosphodiester bond 3' to the AP site by a beta-elimination, leaving a 3'-terminal unsaturated sugar and a product with a terminal 5'-phosphate.</text>
</comment>
<feature type="binding site" evidence="12">
    <location>
        <position position="187"/>
    </location>
    <ligand>
        <name>[4Fe-4S] cluster</name>
        <dbReference type="ChEBI" id="CHEBI:49883"/>
    </ligand>
</feature>
<organism evidence="14 15">
    <name type="scientific">Noviherbaspirillum denitrificans</name>
    <dbReference type="NCBI Taxonomy" id="1968433"/>
    <lineage>
        <taxon>Bacteria</taxon>
        <taxon>Pseudomonadati</taxon>
        <taxon>Pseudomonadota</taxon>
        <taxon>Betaproteobacteria</taxon>
        <taxon>Burkholderiales</taxon>
        <taxon>Oxalobacteraceae</taxon>
        <taxon>Noviherbaspirillum</taxon>
    </lineage>
</organism>
<reference evidence="14 15" key="1">
    <citation type="submission" date="2016-02" db="EMBL/GenBank/DDBJ databases">
        <authorList>
            <person name="Wen L."/>
            <person name="He K."/>
            <person name="Yang H."/>
        </authorList>
    </citation>
    <scope>NUCLEOTIDE SEQUENCE [LARGE SCALE GENOMIC DNA]</scope>
    <source>
        <strain evidence="14 15">TSA40</strain>
    </source>
</reference>
<dbReference type="SMART" id="SM00525">
    <property type="entry name" value="FES"/>
    <property type="match status" value="1"/>
</dbReference>
<dbReference type="SUPFAM" id="SSF48150">
    <property type="entry name" value="DNA-glycosylase"/>
    <property type="match status" value="1"/>
</dbReference>
<evidence type="ECO:0000256" key="4">
    <source>
        <dbReference type="ARBA" id="ARBA00022763"/>
    </source>
</evidence>
<dbReference type="GO" id="GO:0006285">
    <property type="term" value="P:base-excision repair, AP site formation"/>
    <property type="evidence" value="ECO:0007669"/>
    <property type="project" value="TreeGrafter"/>
</dbReference>
<name>A0A254TAI2_9BURK</name>
<keyword evidence="3 12" id="KW-0479">Metal-binding</keyword>
<dbReference type="AlphaFoldDB" id="A0A254TAI2"/>
<evidence type="ECO:0000256" key="6">
    <source>
        <dbReference type="ARBA" id="ARBA00023004"/>
    </source>
</evidence>
<dbReference type="InterPro" id="IPR005759">
    <property type="entry name" value="Nth"/>
</dbReference>
<evidence type="ECO:0000256" key="9">
    <source>
        <dbReference type="ARBA" id="ARBA00023204"/>
    </source>
</evidence>
<dbReference type="SMART" id="SM00478">
    <property type="entry name" value="ENDO3c"/>
    <property type="match status" value="1"/>
</dbReference>
<dbReference type="EC" id="4.2.99.18" evidence="12"/>
<dbReference type="PROSITE" id="PS01155">
    <property type="entry name" value="ENDONUCLEASE_III_2"/>
    <property type="match status" value="1"/>
</dbReference>
<feature type="domain" description="HhH-GPD" evidence="13">
    <location>
        <begin position="38"/>
        <end position="185"/>
    </location>
</feature>
<accession>A0A254TAI2</accession>
<keyword evidence="7 12" id="KW-0411">Iron-sulfur</keyword>
<dbReference type="Pfam" id="PF10576">
    <property type="entry name" value="EndIII_4Fe-2S"/>
    <property type="match status" value="1"/>
</dbReference>
<dbReference type="PIRSF" id="PIRSF001435">
    <property type="entry name" value="Nth"/>
    <property type="match status" value="1"/>
</dbReference>
<dbReference type="Pfam" id="PF00633">
    <property type="entry name" value="HHH"/>
    <property type="match status" value="1"/>
</dbReference>
<keyword evidence="2 12" id="KW-0004">4Fe-4S</keyword>
<dbReference type="InterPro" id="IPR023170">
    <property type="entry name" value="HhH_base_excis_C"/>
</dbReference>
<feature type="binding site" evidence="12">
    <location>
        <position position="203"/>
    </location>
    <ligand>
        <name>[4Fe-4S] cluster</name>
        <dbReference type="ChEBI" id="CHEBI:49883"/>
    </ligand>
</feature>
<dbReference type="CDD" id="cd00056">
    <property type="entry name" value="ENDO3c"/>
    <property type="match status" value="1"/>
</dbReference>
<dbReference type="InterPro" id="IPR011257">
    <property type="entry name" value="DNA_glycosylase"/>
</dbReference>
<dbReference type="NCBIfam" id="TIGR01083">
    <property type="entry name" value="nth"/>
    <property type="match status" value="1"/>
</dbReference>
<dbReference type="FunFam" id="1.10.1670.10:FF:000001">
    <property type="entry name" value="Endonuclease III"/>
    <property type="match status" value="1"/>
</dbReference>
<evidence type="ECO:0000256" key="11">
    <source>
        <dbReference type="ARBA" id="ARBA00023295"/>
    </source>
</evidence>
<proteinExistence type="inferred from homology"/>
<dbReference type="Gene3D" id="1.10.340.30">
    <property type="entry name" value="Hypothetical protein, domain 2"/>
    <property type="match status" value="1"/>
</dbReference>
<dbReference type="GO" id="GO:0051539">
    <property type="term" value="F:4 iron, 4 sulfur cluster binding"/>
    <property type="evidence" value="ECO:0007669"/>
    <property type="project" value="UniProtKB-UniRule"/>
</dbReference>
<keyword evidence="10 12" id="KW-0456">Lyase</keyword>
<dbReference type="InterPro" id="IPR003651">
    <property type="entry name" value="Endonuclease3_FeS-loop_motif"/>
</dbReference>
<dbReference type="GO" id="GO:0003677">
    <property type="term" value="F:DNA binding"/>
    <property type="evidence" value="ECO:0007669"/>
    <property type="project" value="UniProtKB-UniRule"/>
</dbReference>
<dbReference type="RefSeq" id="WP_088706563.1">
    <property type="nucleotide sequence ID" value="NZ_LSTO01000001.1"/>
</dbReference>
<keyword evidence="14" id="KW-0255">Endonuclease</keyword>
<feature type="binding site" evidence="12">
    <location>
        <position position="194"/>
    </location>
    <ligand>
        <name>[4Fe-4S] cluster</name>
        <dbReference type="ChEBI" id="CHEBI:49883"/>
    </ligand>
</feature>
<evidence type="ECO:0000256" key="8">
    <source>
        <dbReference type="ARBA" id="ARBA00023125"/>
    </source>
</evidence>
<evidence type="ECO:0000256" key="2">
    <source>
        <dbReference type="ARBA" id="ARBA00022485"/>
    </source>
</evidence>
<keyword evidence="11 12" id="KW-0326">Glycosidase</keyword>
<dbReference type="InterPro" id="IPR004036">
    <property type="entry name" value="Endonuclease-III-like_CS2"/>
</dbReference>
<dbReference type="GO" id="GO:0046872">
    <property type="term" value="F:metal ion binding"/>
    <property type="evidence" value="ECO:0007669"/>
    <property type="project" value="UniProtKB-KW"/>
</dbReference>
<comment type="cofactor">
    <cofactor evidence="12">
        <name>[4Fe-4S] cluster</name>
        <dbReference type="ChEBI" id="CHEBI:49883"/>
    </cofactor>
    <text evidence="12">Binds 1 [4Fe-4S] cluster.</text>
</comment>
<keyword evidence="8 12" id="KW-0238">DNA-binding</keyword>
<dbReference type="InterPro" id="IPR000445">
    <property type="entry name" value="HhH_motif"/>
</dbReference>
<evidence type="ECO:0000313" key="14">
    <source>
        <dbReference type="EMBL" id="OWW19659.1"/>
    </source>
</evidence>
<protein>
    <recommendedName>
        <fullName evidence="12">Endonuclease III</fullName>
        <ecNumber evidence="12">4.2.99.18</ecNumber>
    </recommendedName>
    <alternativeName>
        <fullName evidence="12">DNA-(apurinic or apyrimidinic site) lyase</fullName>
    </alternativeName>
</protein>
<keyword evidence="4 12" id="KW-0227">DNA damage</keyword>
<keyword evidence="9 12" id="KW-0234">DNA repair</keyword>
<evidence type="ECO:0000256" key="7">
    <source>
        <dbReference type="ARBA" id="ARBA00023014"/>
    </source>
</evidence>
<evidence type="ECO:0000256" key="10">
    <source>
        <dbReference type="ARBA" id="ARBA00023239"/>
    </source>
</evidence>
<dbReference type="FunFam" id="1.10.340.30:FF:000001">
    <property type="entry name" value="Endonuclease III"/>
    <property type="match status" value="1"/>
</dbReference>
<dbReference type="Gene3D" id="1.10.1670.10">
    <property type="entry name" value="Helix-hairpin-Helix base-excision DNA repair enzymes (C-terminal)"/>
    <property type="match status" value="1"/>
</dbReference>
<keyword evidence="15" id="KW-1185">Reference proteome</keyword>
<dbReference type="EMBL" id="LSTO01000001">
    <property type="protein sequence ID" value="OWW19659.1"/>
    <property type="molecule type" value="Genomic_DNA"/>
</dbReference>
<dbReference type="HAMAP" id="MF_00942">
    <property type="entry name" value="Nth"/>
    <property type="match status" value="1"/>
</dbReference>
<comment type="similarity">
    <text evidence="1 12">Belongs to the Nth/MutY family.</text>
</comment>
<dbReference type="PANTHER" id="PTHR10359">
    <property type="entry name" value="A/G-SPECIFIC ADENINE GLYCOSYLASE/ENDONUCLEASE III"/>
    <property type="match status" value="1"/>
</dbReference>
<dbReference type="OrthoDB" id="9800977at2"/>
<evidence type="ECO:0000256" key="12">
    <source>
        <dbReference type="HAMAP-Rule" id="MF_00942"/>
    </source>
</evidence>
<evidence type="ECO:0000313" key="15">
    <source>
        <dbReference type="Proteomes" id="UP000197535"/>
    </source>
</evidence>
<comment type="caution">
    <text evidence="14">The sequence shown here is derived from an EMBL/GenBank/DDBJ whole genome shotgun (WGS) entry which is preliminary data.</text>
</comment>
<evidence type="ECO:0000256" key="1">
    <source>
        <dbReference type="ARBA" id="ARBA00008343"/>
    </source>
</evidence>
<feature type="binding site" evidence="12">
    <location>
        <position position="197"/>
    </location>
    <ligand>
        <name>[4Fe-4S] cluster</name>
        <dbReference type="ChEBI" id="CHEBI:49883"/>
    </ligand>
</feature>
<comment type="catalytic activity">
    <reaction evidence="12">
        <text>2'-deoxyribonucleotide-(2'-deoxyribose 5'-phosphate)-2'-deoxyribonucleotide-DNA = a 3'-end 2'-deoxyribonucleotide-(2,3-dehydro-2,3-deoxyribose 5'-phosphate)-DNA + a 5'-end 5'-phospho-2'-deoxyribonucleoside-DNA + H(+)</text>
        <dbReference type="Rhea" id="RHEA:66592"/>
        <dbReference type="Rhea" id="RHEA-COMP:13180"/>
        <dbReference type="Rhea" id="RHEA-COMP:16897"/>
        <dbReference type="Rhea" id="RHEA-COMP:17067"/>
        <dbReference type="ChEBI" id="CHEBI:15378"/>
        <dbReference type="ChEBI" id="CHEBI:136412"/>
        <dbReference type="ChEBI" id="CHEBI:157695"/>
        <dbReference type="ChEBI" id="CHEBI:167181"/>
        <dbReference type="EC" id="4.2.99.18"/>
    </reaction>
</comment>
<dbReference type="PANTHER" id="PTHR10359:SF18">
    <property type="entry name" value="ENDONUCLEASE III"/>
    <property type="match status" value="1"/>
</dbReference>
<dbReference type="GO" id="GO:0140078">
    <property type="term" value="F:class I DNA-(apurinic or apyrimidinic site) endonuclease activity"/>
    <property type="evidence" value="ECO:0007669"/>
    <property type="project" value="UniProtKB-EC"/>
</dbReference>
<dbReference type="Pfam" id="PF00730">
    <property type="entry name" value="HhH-GPD"/>
    <property type="match status" value="1"/>
</dbReference>
<evidence type="ECO:0000256" key="3">
    <source>
        <dbReference type="ARBA" id="ARBA00022723"/>
    </source>
</evidence>
<evidence type="ECO:0000259" key="13">
    <source>
        <dbReference type="SMART" id="SM00478"/>
    </source>
</evidence>
<dbReference type="InterPro" id="IPR003265">
    <property type="entry name" value="HhH-GPD_domain"/>
</dbReference>
<sequence length="216" mass="24344">MNAEKRLEIFRRFHQANPHPTTELEYTTPFELLIAVILSAQATDVSVNKATRRLYPVANTPAALHALGTEGLEEYIRTIGLYRTKAKNVIETCRILLEQHGGEVPRSREALQALPGVGRKTANVVLNTAFGEPTIAVDTHIFRVSNRTGIAPGKDVDAVEQKLLKVVPHEFRHDAHHWLILHGRYTCIARKPQCWNCLINDLCEYREKTPLPEKGV</sequence>
<dbReference type="GO" id="GO:0019104">
    <property type="term" value="F:DNA N-glycosylase activity"/>
    <property type="evidence" value="ECO:0007669"/>
    <property type="project" value="UniProtKB-UniRule"/>
</dbReference>
<keyword evidence="5 12" id="KW-0378">Hydrolase</keyword>